<comment type="caution">
    <text evidence="9">The sequence shown here is derived from an EMBL/GenBank/DDBJ whole genome shotgun (WGS) entry which is preliminary data.</text>
</comment>
<sequence>MLNDIYQSIDPVAFSFGPFAVRWYGLAYLAGFVCAALVMWNVSKRWKVRIDADSLLTVVFCAIVGIILGGRLGYVLVYGDGYYLQHPEEILAFSHGGMSFHGGLIGALLAGIVAAKLTRIPYLTLADMAVIGAPLGLFFGRCANFINGELYGAPTDLPWGVVFGGAAGAVPHHPSQLYEALLEGVVIFVVLFALSRKQPPRPRGTFLGLFLIMYGTFRFLVEFVRLPDPQIGYLWGDWLTMGQVLSLPLVVVGVVVLAYACVKKLPQQGLPELPAANGPEGPDGGDGAGYDRAPLPESGDGESGTVGRDDSGEPEGRDDACDGDGASEPEGGSGARQHDGLEANL</sequence>
<comment type="catalytic activity">
    <reaction evidence="7">
        <text>L-cysteinyl-[prolipoprotein] + a 1,2-diacyl-sn-glycero-3-phospho-(1'-sn-glycerol) = an S-1,2-diacyl-sn-glyceryl-L-cysteinyl-[prolipoprotein] + sn-glycerol 1-phosphate + H(+)</text>
        <dbReference type="Rhea" id="RHEA:56712"/>
        <dbReference type="Rhea" id="RHEA-COMP:14679"/>
        <dbReference type="Rhea" id="RHEA-COMP:14680"/>
        <dbReference type="ChEBI" id="CHEBI:15378"/>
        <dbReference type="ChEBI" id="CHEBI:29950"/>
        <dbReference type="ChEBI" id="CHEBI:57685"/>
        <dbReference type="ChEBI" id="CHEBI:64716"/>
        <dbReference type="ChEBI" id="CHEBI:140658"/>
        <dbReference type="EC" id="2.5.1.145"/>
    </reaction>
</comment>
<feature type="compositionally biased region" description="Basic and acidic residues" evidence="8">
    <location>
        <begin position="307"/>
        <end position="320"/>
    </location>
</feature>
<name>A0A7C9JQS0_9BACT</name>
<dbReference type="GO" id="GO:0042158">
    <property type="term" value="P:lipoprotein biosynthetic process"/>
    <property type="evidence" value="ECO:0007669"/>
    <property type="project" value="UniProtKB-UniRule"/>
</dbReference>
<dbReference type="PANTHER" id="PTHR30589">
    <property type="entry name" value="PROLIPOPROTEIN DIACYLGLYCERYL TRANSFERASE"/>
    <property type="match status" value="1"/>
</dbReference>
<evidence type="ECO:0000256" key="1">
    <source>
        <dbReference type="ARBA" id="ARBA00007150"/>
    </source>
</evidence>
<evidence type="ECO:0000256" key="2">
    <source>
        <dbReference type="ARBA" id="ARBA00022475"/>
    </source>
</evidence>
<feature type="region of interest" description="Disordered" evidence="8">
    <location>
        <begin position="270"/>
        <end position="345"/>
    </location>
</feature>
<dbReference type="PROSITE" id="PS01311">
    <property type="entry name" value="LGT"/>
    <property type="match status" value="1"/>
</dbReference>
<accession>A0A7C9JQS0</accession>
<dbReference type="AlphaFoldDB" id="A0A7C9JQS0"/>
<feature type="compositionally biased region" description="Basic and acidic residues" evidence="8">
    <location>
        <begin position="336"/>
        <end position="345"/>
    </location>
</feature>
<keyword evidence="6 7" id="KW-0472">Membrane</keyword>
<feature type="transmembrane region" description="Helical" evidence="7">
    <location>
        <begin position="98"/>
        <end position="115"/>
    </location>
</feature>
<keyword evidence="3 7" id="KW-0808">Transferase</keyword>
<evidence type="ECO:0000256" key="6">
    <source>
        <dbReference type="ARBA" id="ARBA00023136"/>
    </source>
</evidence>
<comment type="function">
    <text evidence="7">Catalyzes the transfer of the diacylglyceryl group from phosphatidylglycerol to the sulfhydryl group of the N-terminal cysteine of a prolipoprotein, the first step in the formation of mature lipoproteins.</text>
</comment>
<gene>
    <name evidence="7" type="primary">lgt</name>
    <name evidence="9" type="ORF">D1639_00905</name>
</gene>
<comment type="subcellular location">
    <subcellularLocation>
        <location evidence="7">Cell membrane</location>
        <topology evidence="7">Multi-pass membrane protein</topology>
    </subcellularLocation>
</comment>
<dbReference type="EC" id="2.5.1.145" evidence="7"/>
<feature type="transmembrane region" description="Helical" evidence="7">
    <location>
        <begin position="177"/>
        <end position="194"/>
    </location>
</feature>
<feature type="transmembrane region" description="Helical" evidence="7">
    <location>
        <begin position="244"/>
        <end position="262"/>
    </location>
</feature>
<keyword evidence="2 7" id="KW-1003">Cell membrane</keyword>
<dbReference type="EMBL" id="QWKH01000003">
    <property type="protein sequence ID" value="NBI33617.1"/>
    <property type="molecule type" value="Genomic_DNA"/>
</dbReference>
<dbReference type="PANTHER" id="PTHR30589:SF0">
    <property type="entry name" value="PHOSPHATIDYLGLYCEROL--PROLIPOPROTEIN DIACYLGLYCERYL TRANSFERASE"/>
    <property type="match status" value="1"/>
</dbReference>
<feature type="transmembrane region" description="Helical" evidence="7">
    <location>
        <begin position="206"/>
        <end position="224"/>
    </location>
</feature>
<evidence type="ECO:0000256" key="4">
    <source>
        <dbReference type="ARBA" id="ARBA00022692"/>
    </source>
</evidence>
<feature type="binding site" evidence="7">
    <location>
        <position position="141"/>
    </location>
    <ligand>
        <name>a 1,2-diacyl-sn-glycero-3-phospho-(1'-sn-glycerol)</name>
        <dbReference type="ChEBI" id="CHEBI:64716"/>
    </ligand>
</feature>
<proteinExistence type="inferred from homology"/>
<comment type="pathway">
    <text evidence="7">Protein modification; lipoprotein biosynthesis (diacylglyceryl transfer).</text>
</comment>
<feature type="transmembrane region" description="Helical" evidence="7">
    <location>
        <begin position="54"/>
        <end position="78"/>
    </location>
</feature>
<evidence type="ECO:0000256" key="7">
    <source>
        <dbReference type="HAMAP-Rule" id="MF_01147"/>
    </source>
</evidence>
<protein>
    <recommendedName>
        <fullName evidence="7">Phosphatidylglycerol--prolipoprotein diacylglyceryl transferase</fullName>
        <ecNumber evidence="7">2.5.1.145</ecNumber>
    </recommendedName>
</protein>
<evidence type="ECO:0000256" key="8">
    <source>
        <dbReference type="SAM" id="MobiDB-lite"/>
    </source>
</evidence>
<comment type="similarity">
    <text evidence="1 7">Belongs to the Lgt family.</text>
</comment>
<dbReference type="GO" id="GO:0005886">
    <property type="term" value="C:plasma membrane"/>
    <property type="evidence" value="ECO:0007669"/>
    <property type="project" value="UniProtKB-SubCell"/>
</dbReference>
<dbReference type="NCBIfam" id="TIGR00544">
    <property type="entry name" value="lgt"/>
    <property type="match status" value="1"/>
</dbReference>
<reference evidence="9" key="1">
    <citation type="submission" date="2018-08" db="EMBL/GenBank/DDBJ databases">
        <title>Murine metabolic-syndrome-specific gut microbial biobank.</title>
        <authorList>
            <person name="Liu C."/>
        </authorList>
    </citation>
    <scope>NUCLEOTIDE SEQUENCE [LARGE SCALE GENOMIC DNA]</scope>
    <source>
        <strain evidence="9">Z82</strain>
    </source>
</reference>
<evidence type="ECO:0000313" key="9">
    <source>
        <dbReference type="EMBL" id="NBI33617.1"/>
    </source>
</evidence>
<dbReference type="GO" id="GO:0008961">
    <property type="term" value="F:phosphatidylglycerol-prolipoprotein diacylglyceryl transferase activity"/>
    <property type="evidence" value="ECO:0007669"/>
    <property type="project" value="UniProtKB-UniRule"/>
</dbReference>
<feature type="transmembrane region" description="Helical" evidence="7">
    <location>
        <begin position="122"/>
        <end position="140"/>
    </location>
</feature>
<evidence type="ECO:0000256" key="3">
    <source>
        <dbReference type="ARBA" id="ARBA00022679"/>
    </source>
</evidence>
<feature type="transmembrane region" description="Helical" evidence="7">
    <location>
        <begin position="20"/>
        <end position="42"/>
    </location>
</feature>
<dbReference type="InterPro" id="IPR001640">
    <property type="entry name" value="Lgt"/>
</dbReference>
<keyword evidence="4 7" id="KW-0812">Transmembrane</keyword>
<keyword evidence="9" id="KW-0449">Lipoprotein</keyword>
<dbReference type="UniPathway" id="UPA00664"/>
<keyword evidence="5 7" id="KW-1133">Transmembrane helix</keyword>
<dbReference type="HAMAP" id="MF_01147">
    <property type="entry name" value="Lgt"/>
    <property type="match status" value="1"/>
</dbReference>
<dbReference type="Pfam" id="PF01790">
    <property type="entry name" value="LGT"/>
    <property type="match status" value="1"/>
</dbReference>
<evidence type="ECO:0000256" key="5">
    <source>
        <dbReference type="ARBA" id="ARBA00022989"/>
    </source>
</evidence>
<organism evidence="9">
    <name type="scientific">Muribaculaceae bacterium Z82</name>
    <dbReference type="NCBI Taxonomy" id="2304548"/>
    <lineage>
        <taxon>Bacteria</taxon>
        <taxon>Pseudomonadati</taxon>
        <taxon>Bacteroidota</taxon>
        <taxon>Bacteroidia</taxon>
        <taxon>Bacteroidales</taxon>
        <taxon>Muribaculaceae</taxon>
    </lineage>
</organism>